<dbReference type="RefSeq" id="XP_026110011.1">
    <property type="nucleotide sequence ID" value="XM_026254226.1"/>
</dbReference>
<dbReference type="SUPFAM" id="SSF56672">
    <property type="entry name" value="DNA/RNA polymerases"/>
    <property type="match status" value="1"/>
</dbReference>
<reference evidence="3" key="1">
    <citation type="submission" date="2025-08" db="UniProtKB">
        <authorList>
            <consortium name="RefSeq"/>
        </authorList>
    </citation>
    <scope>IDENTIFICATION</scope>
    <source>
        <strain evidence="3">Wakin</strain>
        <tissue evidence="3">Muscle</tissue>
    </source>
</reference>
<evidence type="ECO:0000313" key="3">
    <source>
        <dbReference type="RefSeq" id="XP_026110011.1"/>
    </source>
</evidence>
<proteinExistence type="predicted"/>
<evidence type="ECO:0000259" key="1">
    <source>
        <dbReference type="Pfam" id="PF03372"/>
    </source>
</evidence>
<protein>
    <submittedName>
        <fullName evidence="3">Uncharacterized protein LOC113082683</fullName>
    </submittedName>
</protein>
<dbReference type="Gene3D" id="3.60.10.10">
    <property type="entry name" value="Endonuclease/exonuclease/phosphatase"/>
    <property type="match status" value="1"/>
</dbReference>
<evidence type="ECO:0000313" key="2">
    <source>
        <dbReference type="Proteomes" id="UP000515129"/>
    </source>
</evidence>
<gene>
    <name evidence="3" type="primary">LOC113082683</name>
</gene>
<feature type="domain" description="Endonuclease/exonuclease/phosphatase" evidence="1">
    <location>
        <begin position="30"/>
        <end position="263"/>
    </location>
</feature>
<accession>A0A6P6NP58</accession>
<dbReference type="SUPFAM" id="SSF56219">
    <property type="entry name" value="DNase I-like"/>
    <property type="match status" value="1"/>
</dbReference>
<dbReference type="Pfam" id="PF03372">
    <property type="entry name" value="Exo_endo_phos"/>
    <property type="match status" value="1"/>
</dbReference>
<dbReference type="OrthoDB" id="410381at2759"/>
<dbReference type="InterPro" id="IPR005135">
    <property type="entry name" value="Endo/exonuclease/phosphatase"/>
</dbReference>
<dbReference type="InterPro" id="IPR036691">
    <property type="entry name" value="Endo/exonu/phosph_ase_sf"/>
</dbReference>
<dbReference type="KEGG" id="caua:113082683"/>
<organism evidence="2 3">
    <name type="scientific">Carassius auratus</name>
    <name type="common">Goldfish</name>
    <dbReference type="NCBI Taxonomy" id="7957"/>
    <lineage>
        <taxon>Eukaryota</taxon>
        <taxon>Metazoa</taxon>
        <taxon>Chordata</taxon>
        <taxon>Craniata</taxon>
        <taxon>Vertebrata</taxon>
        <taxon>Euteleostomi</taxon>
        <taxon>Actinopterygii</taxon>
        <taxon>Neopterygii</taxon>
        <taxon>Teleostei</taxon>
        <taxon>Ostariophysi</taxon>
        <taxon>Cypriniformes</taxon>
        <taxon>Cyprinidae</taxon>
        <taxon>Cyprininae</taxon>
        <taxon>Carassius</taxon>
    </lineage>
</organism>
<sequence>MNAIGESRKEASDRKVEILNAKLKTRIGFWNVRTMYDTGKLAQVISEMRRYNIDILGVSESRWTGSGRLTTSTGETVLYSGRDDHQHREGVAIILKKEVEKSLIEWKPVNSRLMKIRVRGKQINTTIIQCYAPRNDSDDTRKDEFYEQLQVVLETTPRHDMRIVMGDLNAKMGNNNTEHDRAMGREGCGVMNENGERLAEFCTMHDLVIGGTLFQHKVIHKLTWHSPNGKDQNQIDHLIINGTWRRSLLDVKVKRGADVGSDHHLVTAVLRIKLKKTGSRKIARKQFDVGKLNDTKVRGYFVLQLKNRFQALADMLDHTEPKSDDINTMWEQTKTTYVKTSEACLGYKHKEKKEWLSDDTWQTVENRRALKKKVNEAKSERLKEKYRKQYQETNKVVRRKARADKRAYLENLASQAEEAARKGEQGKVYKITKIVSGKHRRTTEAPIVDKKGQLLTTESQQEARWAEHFQEVLNRPPPTTEPNIQHADNDLDISIEPPTKEEIVSAIKSQKNGKAPGQDNLNAELFKADPDLASKILQPLFKTIWEGKEIPDDWSEGIIIKIPKKGNLRDCNKWRGITLLSIPSKIKAKIIEQRLTEAVDKKLRNEQAGFRKGRGCIDQIFALRNCHGQKRETTGDSGK</sequence>
<dbReference type="GO" id="GO:0003824">
    <property type="term" value="F:catalytic activity"/>
    <property type="evidence" value="ECO:0007669"/>
    <property type="project" value="InterPro"/>
</dbReference>
<dbReference type="InterPro" id="IPR043502">
    <property type="entry name" value="DNA/RNA_pol_sf"/>
</dbReference>
<dbReference type="CDD" id="cd09076">
    <property type="entry name" value="L1-EN"/>
    <property type="match status" value="1"/>
</dbReference>
<dbReference type="AlphaFoldDB" id="A0A6P6NP58"/>
<keyword evidence="2" id="KW-1185">Reference proteome</keyword>
<dbReference type="PANTHER" id="PTHR19446">
    <property type="entry name" value="REVERSE TRANSCRIPTASES"/>
    <property type="match status" value="1"/>
</dbReference>
<name>A0A6P6NP58_CARAU</name>
<dbReference type="Proteomes" id="UP000515129">
    <property type="component" value="Unplaced"/>
</dbReference>
<dbReference type="GeneID" id="113082683"/>